<keyword evidence="3" id="KW-1185">Reference proteome</keyword>
<dbReference type="AlphaFoldDB" id="A0A8S3X1H0"/>
<dbReference type="Pfam" id="PF07898">
    <property type="entry name" value="DUF1676"/>
    <property type="match status" value="1"/>
</dbReference>
<sequence length="316" mass="36013">MSRSDLKRTLAHLLSLTLIYSCRGIQTDDSETYLSSFIADLWLEGADVLKIVWQDCSKKLVDVKGVISPKEHFPKFIGCMKKMTLQALDRSLSSDIVPISDGINLVRFELVDGSSNTLPIYSSSTWTEKELDEEEWRVLALRRIAKVLRTHVIKFDLDDTKFVDKDVLFQIAPSPLNYGIYHPYPYDHFEKRSIRNWQSSVISPQTTSPSMINNSPWPSSDMIETKLNRVQVETNKQNLKESVTWKSEISEELKKKSDARIFPVYPGPSTSVFTAIDDPTSLADVEARPGEVQADYTLDLPYNRFHFQSPTTIVPS</sequence>
<comment type="caution">
    <text evidence="2">The sequence shown here is derived from an EMBL/GenBank/DDBJ whole genome shotgun (WGS) entry which is preliminary data.</text>
</comment>
<evidence type="ECO:0000256" key="1">
    <source>
        <dbReference type="SAM" id="SignalP"/>
    </source>
</evidence>
<evidence type="ECO:0000313" key="3">
    <source>
        <dbReference type="Proteomes" id="UP000691718"/>
    </source>
</evidence>
<reference evidence="2" key="1">
    <citation type="submission" date="2021-04" db="EMBL/GenBank/DDBJ databases">
        <authorList>
            <person name="Tunstrom K."/>
        </authorList>
    </citation>
    <scope>NUCLEOTIDE SEQUENCE</scope>
</reference>
<feature type="chain" id="PRO_5035924230" evidence="1">
    <location>
        <begin position="25"/>
        <end position="316"/>
    </location>
</feature>
<protein>
    <submittedName>
        <fullName evidence="2">(apollo) hypothetical protein</fullName>
    </submittedName>
</protein>
<dbReference type="OrthoDB" id="7683472at2759"/>
<evidence type="ECO:0000313" key="2">
    <source>
        <dbReference type="EMBL" id="CAG4993027.1"/>
    </source>
</evidence>
<keyword evidence="1" id="KW-0732">Signal</keyword>
<dbReference type="Proteomes" id="UP000691718">
    <property type="component" value="Unassembled WGS sequence"/>
</dbReference>
<dbReference type="EMBL" id="CAJQZP010000885">
    <property type="protein sequence ID" value="CAG4993027.1"/>
    <property type="molecule type" value="Genomic_DNA"/>
</dbReference>
<feature type="signal peptide" evidence="1">
    <location>
        <begin position="1"/>
        <end position="24"/>
    </location>
</feature>
<name>A0A8S3X1H0_PARAO</name>
<organism evidence="2 3">
    <name type="scientific">Parnassius apollo</name>
    <name type="common">Apollo butterfly</name>
    <name type="synonym">Papilio apollo</name>
    <dbReference type="NCBI Taxonomy" id="110799"/>
    <lineage>
        <taxon>Eukaryota</taxon>
        <taxon>Metazoa</taxon>
        <taxon>Ecdysozoa</taxon>
        <taxon>Arthropoda</taxon>
        <taxon>Hexapoda</taxon>
        <taxon>Insecta</taxon>
        <taxon>Pterygota</taxon>
        <taxon>Neoptera</taxon>
        <taxon>Endopterygota</taxon>
        <taxon>Lepidoptera</taxon>
        <taxon>Glossata</taxon>
        <taxon>Ditrysia</taxon>
        <taxon>Papilionoidea</taxon>
        <taxon>Papilionidae</taxon>
        <taxon>Parnassiinae</taxon>
        <taxon>Parnassini</taxon>
        <taxon>Parnassius</taxon>
        <taxon>Parnassius</taxon>
    </lineage>
</organism>
<proteinExistence type="predicted"/>
<accession>A0A8S3X1H0</accession>
<dbReference type="PROSITE" id="PS51257">
    <property type="entry name" value="PROKAR_LIPOPROTEIN"/>
    <property type="match status" value="1"/>
</dbReference>
<gene>
    <name evidence="2" type="ORF">PAPOLLO_LOCUS12428</name>
</gene>
<dbReference type="InterPro" id="IPR012464">
    <property type="entry name" value="DUF1676"/>
</dbReference>